<keyword evidence="1" id="KW-1133">Transmembrane helix</keyword>
<reference evidence="2" key="1">
    <citation type="journal article" date="2014" name="Front. Microbiol.">
        <title>High frequency of phylogenetically diverse reductive dehalogenase-homologous genes in deep subseafloor sedimentary metagenomes.</title>
        <authorList>
            <person name="Kawai M."/>
            <person name="Futagami T."/>
            <person name="Toyoda A."/>
            <person name="Takaki Y."/>
            <person name="Nishi S."/>
            <person name="Hori S."/>
            <person name="Arai W."/>
            <person name="Tsubouchi T."/>
            <person name="Morono Y."/>
            <person name="Uchiyama I."/>
            <person name="Ito T."/>
            <person name="Fujiyama A."/>
            <person name="Inagaki F."/>
            <person name="Takami H."/>
        </authorList>
    </citation>
    <scope>NUCLEOTIDE SEQUENCE</scope>
    <source>
        <strain evidence="2">Expedition CK06-06</strain>
    </source>
</reference>
<feature type="transmembrane region" description="Helical" evidence="1">
    <location>
        <begin position="12"/>
        <end position="30"/>
    </location>
</feature>
<sequence length="75" mass="8612">MVTIEEAYKNKFHYFVVTALLNMICIRVAYSLVTDYSLVVLFVFILSLIFSIITDIGTYRIISYSLGNTCTEDKN</sequence>
<evidence type="ECO:0000256" key="1">
    <source>
        <dbReference type="SAM" id="Phobius"/>
    </source>
</evidence>
<keyword evidence="1" id="KW-0472">Membrane</keyword>
<dbReference type="EMBL" id="BARS01037322">
    <property type="protein sequence ID" value="GAG24994.1"/>
    <property type="molecule type" value="Genomic_DNA"/>
</dbReference>
<name>X0W2J0_9ZZZZ</name>
<evidence type="ECO:0000313" key="2">
    <source>
        <dbReference type="EMBL" id="GAG24994.1"/>
    </source>
</evidence>
<protein>
    <submittedName>
        <fullName evidence="2">Uncharacterized protein</fullName>
    </submittedName>
</protein>
<feature type="transmembrane region" description="Helical" evidence="1">
    <location>
        <begin position="36"/>
        <end position="56"/>
    </location>
</feature>
<gene>
    <name evidence="2" type="ORF">S01H1_57237</name>
</gene>
<dbReference type="AlphaFoldDB" id="X0W2J0"/>
<keyword evidence="1" id="KW-0812">Transmembrane</keyword>
<accession>X0W2J0</accession>
<proteinExistence type="predicted"/>
<organism evidence="2">
    <name type="scientific">marine sediment metagenome</name>
    <dbReference type="NCBI Taxonomy" id="412755"/>
    <lineage>
        <taxon>unclassified sequences</taxon>
        <taxon>metagenomes</taxon>
        <taxon>ecological metagenomes</taxon>
    </lineage>
</organism>
<comment type="caution">
    <text evidence="2">The sequence shown here is derived from an EMBL/GenBank/DDBJ whole genome shotgun (WGS) entry which is preliminary data.</text>
</comment>